<comment type="caution">
    <text evidence="1">The sequence shown here is derived from an EMBL/GenBank/DDBJ whole genome shotgun (WGS) entry which is preliminary data.</text>
</comment>
<sequence length="337" mass="35762">MMAPAAESPSPFNDLVDTSWDRLRKSCDACQEAKVKDGDIHLLDAATSGTDSTSDHQFSTLFAASSPSFAVASSASPLPPDFFGDMSLLSRDYDVAFSTSSSSASSTSNLGPDAHTALLGSSFGTSSAFTPGGGGGGGGCGAECYAALLQQLLYLHKCLPETARPSIDIILQAERDMRAHHARIFACRTCAANRSSLLLLVTVAERIVQMLDLIFERRSLLDNESSAARGAAARGGGGGAYGLAGLASPGGEKHRTAGYSCPLPMQVGGVKVDRENKDPFLKQLLQLRLTRLAAVLRELQQASAARPSDCMYFASELFLGESLQRLEYLRGQIQIWE</sequence>
<proteinExistence type="predicted"/>
<protein>
    <submittedName>
        <fullName evidence="1">Uncharacterized protein</fullName>
    </submittedName>
</protein>
<gene>
    <name evidence="1" type="ORF">SLS56_002149</name>
</gene>
<organism evidence="1 2">
    <name type="scientific">Neofusicoccum ribis</name>
    <dbReference type="NCBI Taxonomy" id="45134"/>
    <lineage>
        <taxon>Eukaryota</taxon>
        <taxon>Fungi</taxon>
        <taxon>Dikarya</taxon>
        <taxon>Ascomycota</taxon>
        <taxon>Pezizomycotina</taxon>
        <taxon>Dothideomycetes</taxon>
        <taxon>Dothideomycetes incertae sedis</taxon>
        <taxon>Botryosphaeriales</taxon>
        <taxon>Botryosphaeriaceae</taxon>
        <taxon>Neofusicoccum</taxon>
    </lineage>
</organism>
<evidence type="ECO:0000313" key="1">
    <source>
        <dbReference type="EMBL" id="KAL1634747.1"/>
    </source>
</evidence>
<reference evidence="1 2" key="1">
    <citation type="submission" date="2024-02" db="EMBL/GenBank/DDBJ databases">
        <title>De novo assembly and annotation of 12 fungi associated with fruit tree decline syndrome in Ontario, Canada.</title>
        <authorList>
            <person name="Sulman M."/>
            <person name="Ellouze W."/>
            <person name="Ilyukhin E."/>
        </authorList>
    </citation>
    <scope>NUCLEOTIDE SEQUENCE [LARGE SCALE GENOMIC DNA]</scope>
    <source>
        <strain evidence="1 2">M1-105</strain>
    </source>
</reference>
<keyword evidence="2" id="KW-1185">Reference proteome</keyword>
<accession>A0ABR3T5W1</accession>
<evidence type="ECO:0000313" key="2">
    <source>
        <dbReference type="Proteomes" id="UP001521116"/>
    </source>
</evidence>
<dbReference type="EMBL" id="JAJVDC020000014">
    <property type="protein sequence ID" value="KAL1634747.1"/>
    <property type="molecule type" value="Genomic_DNA"/>
</dbReference>
<name>A0ABR3T5W1_9PEZI</name>
<dbReference type="Proteomes" id="UP001521116">
    <property type="component" value="Unassembled WGS sequence"/>
</dbReference>